<reference evidence="4 5" key="1">
    <citation type="submission" date="2021-05" db="EMBL/GenBank/DDBJ databases">
        <title>Novel Bacillus species.</title>
        <authorList>
            <person name="Liu G."/>
        </authorList>
    </citation>
    <scope>NUCLEOTIDE SEQUENCE [LARGE SCALE GENOMIC DNA]</scope>
    <source>
        <strain evidence="4 5">FJAT-49732</strain>
    </source>
</reference>
<comment type="caution">
    <text evidence="4">The sequence shown here is derived from an EMBL/GenBank/DDBJ whole genome shotgun (WGS) entry which is preliminary data.</text>
</comment>
<keyword evidence="1" id="KW-0479">Metal-binding</keyword>
<dbReference type="PROSITE" id="PS00903">
    <property type="entry name" value="CYT_DCMP_DEAMINASES_1"/>
    <property type="match status" value="1"/>
</dbReference>
<dbReference type="GO" id="GO:0006152">
    <property type="term" value="P:purine nucleoside catabolic process"/>
    <property type="evidence" value="ECO:0007669"/>
    <property type="project" value="TreeGrafter"/>
</dbReference>
<accession>A0A942TR40</accession>
<dbReference type="GO" id="GO:0008270">
    <property type="term" value="F:zinc ion binding"/>
    <property type="evidence" value="ECO:0007669"/>
    <property type="project" value="InterPro"/>
</dbReference>
<dbReference type="InterPro" id="IPR016193">
    <property type="entry name" value="Cytidine_deaminase-like"/>
</dbReference>
<keyword evidence="2" id="KW-0862">Zinc</keyword>
<dbReference type="SUPFAM" id="SSF53927">
    <property type="entry name" value="Cytidine deaminase-like"/>
    <property type="match status" value="1"/>
</dbReference>
<sequence length="157" mass="18410">MDYVKRTIDLALKNVEEGGRPFATVIVRNGEIIAESPNLVAQTHDPTAHAEILAIREACKKLQTEHLTDCEIYILASPCPMCLGSLYYCSPKKVIYITTREDYAPYYKDDRKYFELETFYDEYRKPIEKRRLPMIQEERVDSIKVYQRWAELNNHLA</sequence>
<dbReference type="Proteomes" id="UP000682713">
    <property type="component" value="Unassembled WGS sequence"/>
</dbReference>
<evidence type="ECO:0000256" key="1">
    <source>
        <dbReference type="ARBA" id="ARBA00022723"/>
    </source>
</evidence>
<dbReference type="PANTHER" id="PTHR11079">
    <property type="entry name" value="CYTOSINE DEAMINASE FAMILY MEMBER"/>
    <property type="match status" value="1"/>
</dbReference>
<dbReference type="InterPro" id="IPR016192">
    <property type="entry name" value="APOBEC/CMP_deaminase_Zn-bd"/>
</dbReference>
<dbReference type="GO" id="GO:0047974">
    <property type="term" value="F:guanosine deaminase activity"/>
    <property type="evidence" value="ECO:0007669"/>
    <property type="project" value="TreeGrafter"/>
</dbReference>
<evidence type="ECO:0000259" key="3">
    <source>
        <dbReference type="PROSITE" id="PS51747"/>
    </source>
</evidence>
<gene>
    <name evidence="4" type="ORF">KHA93_13115</name>
</gene>
<dbReference type="RefSeq" id="WP_213111136.1">
    <property type="nucleotide sequence ID" value="NZ_JAGYPJ010000001.1"/>
</dbReference>
<evidence type="ECO:0000313" key="5">
    <source>
        <dbReference type="Proteomes" id="UP000682713"/>
    </source>
</evidence>
<dbReference type="PANTHER" id="PTHR11079:SF161">
    <property type="entry name" value="CMP_DCMP-TYPE DEAMINASE DOMAIN-CONTAINING PROTEIN"/>
    <property type="match status" value="1"/>
</dbReference>
<feature type="domain" description="CMP/dCMP-type deaminase" evidence="3">
    <location>
        <begin position="1"/>
        <end position="127"/>
    </location>
</feature>
<evidence type="ECO:0000313" key="4">
    <source>
        <dbReference type="EMBL" id="MBS4200572.1"/>
    </source>
</evidence>
<dbReference type="InterPro" id="IPR002125">
    <property type="entry name" value="CMP_dCMP_dom"/>
</dbReference>
<dbReference type="Gene3D" id="3.40.140.10">
    <property type="entry name" value="Cytidine Deaminase, domain 2"/>
    <property type="match status" value="1"/>
</dbReference>
<dbReference type="AlphaFoldDB" id="A0A942TR40"/>
<evidence type="ECO:0000256" key="2">
    <source>
        <dbReference type="ARBA" id="ARBA00022833"/>
    </source>
</evidence>
<organism evidence="4 5">
    <name type="scientific">Lederbergia citrisecunda</name>
    <dbReference type="NCBI Taxonomy" id="2833583"/>
    <lineage>
        <taxon>Bacteria</taxon>
        <taxon>Bacillati</taxon>
        <taxon>Bacillota</taxon>
        <taxon>Bacilli</taxon>
        <taxon>Bacillales</taxon>
        <taxon>Bacillaceae</taxon>
        <taxon>Lederbergia</taxon>
    </lineage>
</organism>
<dbReference type="Pfam" id="PF00383">
    <property type="entry name" value="dCMP_cyt_deam_1"/>
    <property type="match status" value="1"/>
</dbReference>
<proteinExistence type="predicted"/>
<dbReference type="CDD" id="cd01285">
    <property type="entry name" value="nucleoside_deaminase"/>
    <property type="match status" value="1"/>
</dbReference>
<protein>
    <submittedName>
        <fullName evidence="4">Nucleoside deaminase</fullName>
    </submittedName>
</protein>
<name>A0A942TR40_9BACI</name>
<dbReference type="EMBL" id="JAGYPJ010000001">
    <property type="protein sequence ID" value="MBS4200572.1"/>
    <property type="molecule type" value="Genomic_DNA"/>
</dbReference>
<keyword evidence="5" id="KW-1185">Reference proteome</keyword>
<dbReference type="PROSITE" id="PS51747">
    <property type="entry name" value="CYT_DCMP_DEAMINASES_2"/>
    <property type="match status" value="1"/>
</dbReference>